<evidence type="ECO:0000259" key="8">
    <source>
        <dbReference type="PROSITE" id="PS51918"/>
    </source>
</evidence>
<dbReference type="GO" id="GO:0003824">
    <property type="term" value="F:catalytic activity"/>
    <property type="evidence" value="ECO:0007669"/>
    <property type="project" value="InterPro"/>
</dbReference>
<dbReference type="EMBL" id="LVYD01000024">
    <property type="protein sequence ID" value="OQP65530.1"/>
    <property type="molecule type" value="Genomic_DNA"/>
</dbReference>
<dbReference type="InterPro" id="IPR006638">
    <property type="entry name" value="Elp3/MiaA/NifB-like_rSAM"/>
</dbReference>
<evidence type="ECO:0000313" key="9">
    <source>
        <dbReference type="EMBL" id="OQP65530.1"/>
    </source>
</evidence>
<evidence type="ECO:0000256" key="1">
    <source>
        <dbReference type="ARBA" id="ARBA00001966"/>
    </source>
</evidence>
<evidence type="ECO:0000256" key="7">
    <source>
        <dbReference type="ARBA" id="ARBA00023014"/>
    </source>
</evidence>
<dbReference type="GO" id="GO:0046872">
    <property type="term" value="F:metal ion binding"/>
    <property type="evidence" value="ECO:0007669"/>
    <property type="project" value="UniProtKB-KW"/>
</dbReference>
<evidence type="ECO:0000313" key="10">
    <source>
        <dbReference type="Proteomes" id="UP000192796"/>
    </source>
</evidence>
<dbReference type="Gene3D" id="3.80.30.20">
    <property type="entry name" value="tm_1862 like domain"/>
    <property type="match status" value="1"/>
</dbReference>
<accession>A0A1V9G4N9</accession>
<dbReference type="InterPro" id="IPR007197">
    <property type="entry name" value="rSAM"/>
</dbReference>
<protein>
    <recommendedName>
        <fullName evidence="8">Radical SAM core domain-containing protein</fullName>
    </recommendedName>
</protein>
<evidence type="ECO:0000256" key="2">
    <source>
        <dbReference type="ARBA" id="ARBA00022603"/>
    </source>
</evidence>
<keyword evidence="7" id="KW-0411">Iron-sulfur</keyword>
<comment type="cofactor">
    <cofactor evidence="1">
        <name>[4Fe-4S] cluster</name>
        <dbReference type="ChEBI" id="CHEBI:49883"/>
    </cofactor>
</comment>
<gene>
    <name evidence="9" type="ORF">A3860_17855</name>
</gene>
<keyword evidence="2" id="KW-0489">Methyltransferase</keyword>
<dbReference type="InterPro" id="IPR051198">
    <property type="entry name" value="BchE-like"/>
</dbReference>
<dbReference type="GO" id="GO:0051539">
    <property type="term" value="F:4 iron, 4 sulfur cluster binding"/>
    <property type="evidence" value="ECO:0007669"/>
    <property type="project" value="UniProtKB-KW"/>
</dbReference>
<dbReference type="OrthoDB" id="9801424at2"/>
<keyword evidence="6" id="KW-0408">Iron</keyword>
<dbReference type="NCBIfam" id="TIGR04479">
    <property type="entry name" value="bcpD_PhpK_rSAM"/>
    <property type="match status" value="1"/>
</dbReference>
<evidence type="ECO:0000256" key="4">
    <source>
        <dbReference type="ARBA" id="ARBA00022691"/>
    </source>
</evidence>
<dbReference type="STRING" id="1703345.A3860_17855"/>
<sequence length="795" mass="92126">MDCLIIGYNDLDFGKVVAEVKSMGEDNVAFRDLNLNFIEIEGRPYRGQDILNKYFNASSQFSKRRFSNHDLLWPAIPPIATFLHNKGFSFDYINNFNIDKDLLRQKLLQEDILTIAITTTIYISDSPILEIISFIRQYNQKVKIVVGGPYMSKQTEEKDDITLQAFLKYLGADIYVFSKEGEFALFRIIQELKCAEDLDAIDNIGYLHHGKYVITSVKGEDNPLDKNPINYSLFPKEAIGEYINLKTSKSCPFECSFCAFPLRAERYVFTDEHWIREQLNAIRAVGTVKNVFFSDDTFNIPLTRFKSIMRMMIAEKYPFRWHCFYRCGNSDEEAIMLMKDAGCTGVFLGIESANDTILSIMNKKSRRNDYATAITLLRKHGILTFASIFVGFPGETYESYKDTMDFIEETAPDFCRPLVWYCDTTTPIWRDREKHGIKGNSFNWQHNTMNAREACDLMEESFMSLKSPTVYVPDPGFNFISIYYLLQRGFTVEQIKRYLTNFNNGVKAKMLFPGKREIPINLLDNIEKSCNLNITTKELDHDIIKAYAGEAYESALQYWLSKFKDYSFTSRLLSDPAEIFKPTEWDQLDFESDKLYDSNTVDRVMVLSTLLYSLSYLDGYSTISILIGSTEGVYFPIIIDINKSWSFDELKRKVSFELKQAKKNYLFCFHILANRYRLKKYGQQVPVIRYAFMECERQYQNTLTDIATSFPEINKNIGLTIIGRSTNDKDFSGLKFSYNAEILTSITKIKSLFTSTLEQVKANHNVKLSEIRYNRNNTGTEVLSSQQNLQKQFKF</sequence>
<dbReference type="InterPro" id="IPR031003">
    <property type="entry name" value="BcpD_PhpK_rSAM"/>
</dbReference>
<dbReference type="AlphaFoldDB" id="A0A1V9G4N9"/>
<evidence type="ECO:0000256" key="6">
    <source>
        <dbReference type="ARBA" id="ARBA00023004"/>
    </source>
</evidence>
<keyword evidence="4" id="KW-0949">S-adenosyl-L-methionine</keyword>
<keyword evidence="5" id="KW-0479">Metal-binding</keyword>
<proteinExistence type="predicted"/>
<dbReference type="PANTHER" id="PTHR43409:SF7">
    <property type="entry name" value="BLL1977 PROTEIN"/>
    <property type="match status" value="1"/>
</dbReference>
<keyword evidence="10" id="KW-1185">Reference proteome</keyword>
<comment type="caution">
    <text evidence="9">The sequence shown here is derived from an EMBL/GenBank/DDBJ whole genome shotgun (WGS) entry which is preliminary data.</text>
</comment>
<dbReference type="PROSITE" id="PS51918">
    <property type="entry name" value="RADICAL_SAM"/>
    <property type="match status" value="1"/>
</dbReference>
<evidence type="ECO:0000256" key="5">
    <source>
        <dbReference type="ARBA" id="ARBA00022723"/>
    </source>
</evidence>
<dbReference type="SUPFAM" id="SSF102114">
    <property type="entry name" value="Radical SAM enzymes"/>
    <property type="match status" value="1"/>
</dbReference>
<dbReference type="Gene3D" id="3.40.50.280">
    <property type="entry name" value="Cobalamin-binding domain"/>
    <property type="match status" value="1"/>
</dbReference>
<evidence type="ECO:0000256" key="3">
    <source>
        <dbReference type="ARBA" id="ARBA00022679"/>
    </source>
</evidence>
<dbReference type="PANTHER" id="PTHR43409">
    <property type="entry name" value="ANAEROBIC MAGNESIUM-PROTOPORPHYRIN IX MONOMETHYL ESTER CYCLASE-RELATED"/>
    <property type="match status" value="1"/>
</dbReference>
<dbReference type="SMART" id="SM00729">
    <property type="entry name" value="Elp3"/>
    <property type="match status" value="1"/>
</dbReference>
<feature type="domain" description="Radical SAM core" evidence="8">
    <location>
        <begin position="237"/>
        <end position="456"/>
    </location>
</feature>
<dbReference type="SFLD" id="SFLDG01123">
    <property type="entry name" value="methyltransferase_(Class_B)"/>
    <property type="match status" value="1"/>
</dbReference>
<dbReference type="SFLD" id="SFLDS00029">
    <property type="entry name" value="Radical_SAM"/>
    <property type="match status" value="1"/>
</dbReference>
<reference evidence="9 10" key="1">
    <citation type="submission" date="2016-03" db="EMBL/GenBank/DDBJ databases">
        <title>Niastella vici sp. nov., isolated from farmland soil.</title>
        <authorList>
            <person name="Chen L."/>
            <person name="Wang D."/>
            <person name="Yang S."/>
            <person name="Wang G."/>
        </authorList>
    </citation>
    <scope>NUCLEOTIDE SEQUENCE [LARGE SCALE GENOMIC DNA]</scope>
    <source>
        <strain evidence="9 10">DJ57</strain>
    </source>
</reference>
<name>A0A1V9G4N9_9BACT</name>
<dbReference type="CDD" id="cd01335">
    <property type="entry name" value="Radical_SAM"/>
    <property type="match status" value="1"/>
</dbReference>
<keyword evidence="3" id="KW-0808">Transferase</keyword>
<organism evidence="9 10">
    <name type="scientific">Niastella vici</name>
    <dbReference type="NCBI Taxonomy" id="1703345"/>
    <lineage>
        <taxon>Bacteria</taxon>
        <taxon>Pseudomonadati</taxon>
        <taxon>Bacteroidota</taxon>
        <taxon>Chitinophagia</taxon>
        <taxon>Chitinophagales</taxon>
        <taxon>Chitinophagaceae</taxon>
        <taxon>Niastella</taxon>
    </lineage>
</organism>
<dbReference type="InterPro" id="IPR034466">
    <property type="entry name" value="Methyltransferase_Class_B"/>
</dbReference>
<dbReference type="InterPro" id="IPR058240">
    <property type="entry name" value="rSAM_sf"/>
</dbReference>
<dbReference type="RefSeq" id="WP_081146429.1">
    <property type="nucleotide sequence ID" value="NZ_LVYD01000024.1"/>
</dbReference>
<dbReference type="Proteomes" id="UP000192796">
    <property type="component" value="Unassembled WGS sequence"/>
</dbReference>
<dbReference type="SFLD" id="SFLDG01082">
    <property type="entry name" value="B12-binding_domain_containing"/>
    <property type="match status" value="1"/>
</dbReference>
<dbReference type="Pfam" id="PF04055">
    <property type="entry name" value="Radical_SAM"/>
    <property type="match status" value="1"/>
</dbReference>
<dbReference type="InterPro" id="IPR023404">
    <property type="entry name" value="rSAM_horseshoe"/>
</dbReference>